<dbReference type="RefSeq" id="XP_006817189.1">
    <property type="nucleotide sequence ID" value="XM_006817126.1"/>
</dbReference>
<dbReference type="Gene3D" id="3.40.109.10">
    <property type="entry name" value="NADH Oxidase"/>
    <property type="match status" value="1"/>
</dbReference>
<keyword evidence="1" id="KW-1133">Transmembrane helix</keyword>
<gene>
    <name evidence="3" type="primary">LOC102806441</name>
</gene>
<keyword evidence="1" id="KW-0472">Membrane</keyword>
<reference evidence="3" key="1">
    <citation type="submission" date="2025-08" db="UniProtKB">
        <authorList>
            <consortium name="RefSeq"/>
        </authorList>
    </citation>
    <scope>IDENTIFICATION</scope>
    <source>
        <tissue evidence="3">Testes</tissue>
    </source>
</reference>
<evidence type="ECO:0000256" key="1">
    <source>
        <dbReference type="SAM" id="Phobius"/>
    </source>
</evidence>
<dbReference type="GeneID" id="102806441"/>
<protein>
    <submittedName>
        <fullName evidence="3">Iodotyrosine dehalogenase 1-like</fullName>
    </submittedName>
</protein>
<organism evidence="2 3">
    <name type="scientific">Saccoglossus kowalevskii</name>
    <name type="common">Acorn worm</name>
    <dbReference type="NCBI Taxonomy" id="10224"/>
    <lineage>
        <taxon>Eukaryota</taxon>
        <taxon>Metazoa</taxon>
        <taxon>Hemichordata</taxon>
        <taxon>Enteropneusta</taxon>
        <taxon>Harrimaniidae</taxon>
        <taxon>Saccoglossus</taxon>
    </lineage>
</organism>
<dbReference type="Proteomes" id="UP000694865">
    <property type="component" value="Unplaced"/>
</dbReference>
<evidence type="ECO:0000313" key="2">
    <source>
        <dbReference type="Proteomes" id="UP000694865"/>
    </source>
</evidence>
<accession>A0ABM0MAZ8</accession>
<keyword evidence="2" id="KW-1185">Reference proteome</keyword>
<evidence type="ECO:0000313" key="3">
    <source>
        <dbReference type="RefSeq" id="XP_006817189.1"/>
    </source>
</evidence>
<keyword evidence="1" id="KW-0812">Transmembrane</keyword>
<name>A0ABM0MAZ8_SACKO</name>
<dbReference type="InterPro" id="IPR000415">
    <property type="entry name" value="Nitroreductase-like"/>
</dbReference>
<proteinExistence type="predicted"/>
<feature type="transmembrane region" description="Helical" evidence="1">
    <location>
        <begin position="13"/>
        <end position="35"/>
    </location>
</feature>
<sequence length="138" mass="16173">MGVSSMIPFITTYWPHGLALVAGFIIFRFMTTVYFEKRSSNGSLVRRDIDDVYEPMTEHEMNDTFGCDDFREKEGTMHFETTRYDEKDMIIRSKGFYLDVGRRRTVREFSDKPVPIEVIENIIKAAGQTNYYLILTFP</sequence>
<dbReference type="SUPFAM" id="SSF55469">
    <property type="entry name" value="FMN-dependent nitroreductase-like"/>
    <property type="match status" value="1"/>
</dbReference>